<protein>
    <recommendedName>
        <fullName evidence="5">Core-binding (CB) domain-containing protein</fullName>
    </recommendedName>
</protein>
<keyword evidence="1" id="KW-0238">DNA-binding</keyword>
<dbReference type="GO" id="GO:0015074">
    <property type="term" value="P:DNA integration"/>
    <property type="evidence" value="ECO:0007669"/>
    <property type="project" value="InterPro"/>
</dbReference>
<dbReference type="VEuPathDB" id="FungiDB:AeMF1_014774"/>
<comment type="caution">
    <text evidence="3">The sequence shown here is derived from an EMBL/GenBank/DDBJ whole genome shotgun (WGS) entry which is preliminary data.</text>
</comment>
<dbReference type="Proteomes" id="UP000481153">
    <property type="component" value="Unassembled WGS sequence"/>
</dbReference>
<accession>A0A6G0WYL5</accession>
<dbReference type="SUPFAM" id="SSF56349">
    <property type="entry name" value="DNA breaking-rejoining enzymes"/>
    <property type="match status" value="1"/>
</dbReference>
<dbReference type="GO" id="GO:0006310">
    <property type="term" value="P:DNA recombination"/>
    <property type="evidence" value="ECO:0007669"/>
    <property type="project" value="UniProtKB-KW"/>
</dbReference>
<evidence type="ECO:0000256" key="1">
    <source>
        <dbReference type="ARBA" id="ARBA00023125"/>
    </source>
</evidence>
<dbReference type="EMBL" id="VJMJ01000129">
    <property type="protein sequence ID" value="KAF0732699.1"/>
    <property type="molecule type" value="Genomic_DNA"/>
</dbReference>
<dbReference type="GO" id="GO:0003677">
    <property type="term" value="F:DNA binding"/>
    <property type="evidence" value="ECO:0007669"/>
    <property type="project" value="UniProtKB-KW"/>
</dbReference>
<dbReference type="InterPro" id="IPR011010">
    <property type="entry name" value="DNA_brk_join_enz"/>
</dbReference>
<reference evidence="3 4" key="1">
    <citation type="submission" date="2019-07" db="EMBL/GenBank/DDBJ databases">
        <title>Genomics analysis of Aphanomyces spp. identifies a new class of oomycete effector associated with host adaptation.</title>
        <authorList>
            <person name="Gaulin E."/>
        </authorList>
    </citation>
    <scope>NUCLEOTIDE SEQUENCE [LARGE SCALE GENOMIC DNA]</scope>
    <source>
        <strain evidence="3 4">ATCC 201684</strain>
    </source>
</reference>
<keyword evidence="4" id="KW-1185">Reference proteome</keyword>
<keyword evidence="2" id="KW-0233">DNA recombination</keyword>
<sequence length="470" mass="54345">MAQVPSKETIEESFHGASTRKVYKTYQNQFVAFCKENKSGLQASAKECTDFFQYLYSNGKSARTIYSAKANINPNPTRDAEAKRYVAGLQKYNKLNNLDEEKKAHPLSVFDLSAVMNAFAVYHPFVGALYRFMFCGCFLGCFRISEMLNLRWNDVDLGNDENRQYLSVRLRWHKKTSVEDDCQIYHLVDEKSYPCLKICGLYYLGVLQKSCSQISQDAFVFPHYTMLANGIPSVDWFEKYEQNHIRQCLQEAVQNTPYLPIGMSLHSMRRGGSFFRVFESKDRKFIFRELMAWCRWSDAKTLCEYLVTRSISNEIDPRNLLRSGRSQGDAITEKSTQILPFDVDSIATALYEKLEQSLPKPSKAQSTTKRQESIAVFLNQKSIPTARSAKDVWQRWFTADPKVGLRRPLKDFTKSIILSDKKRYSERQTIALAFSKYQNLAQFEAAYAGYTDSYAKLLHEVRKRKRSNCL</sequence>
<organism evidence="3 4">
    <name type="scientific">Aphanomyces euteiches</name>
    <dbReference type="NCBI Taxonomy" id="100861"/>
    <lineage>
        <taxon>Eukaryota</taxon>
        <taxon>Sar</taxon>
        <taxon>Stramenopiles</taxon>
        <taxon>Oomycota</taxon>
        <taxon>Saprolegniomycetes</taxon>
        <taxon>Saprolegniales</taxon>
        <taxon>Verrucalvaceae</taxon>
        <taxon>Aphanomyces</taxon>
    </lineage>
</organism>
<dbReference type="AlphaFoldDB" id="A0A6G0WYL5"/>
<name>A0A6G0WYL5_9STRA</name>
<evidence type="ECO:0000313" key="3">
    <source>
        <dbReference type="EMBL" id="KAF0732699.1"/>
    </source>
</evidence>
<evidence type="ECO:0008006" key="5">
    <source>
        <dbReference type="Google" id="ProtNLM"/>
    </source>
</evidence>
<dbReference type="InterPro" id="IPR013762">
    <property type="entry name" value="Integrase-like_cat_sf"/>
</dbReference>
<dbReference type="Gene3D" id="1.10.443.10">
    <property type="entry name" value="Intergrase catalytic core"/>
    <property type="match status" value="1"/>
</dbReference>
<gene>
    <name evidence="3" type="ORF">Ae201684_010231</name>
</gene>
<dbReference type="Gene3D" id="1.10.150.130">
    <property type="match status" value="1"/>
</dbReference>
<dbReference type="InterPro" id="IPR010998">
    <property type="entry name" value="Integrase_recombinase_N"/>
</dbReference>
<proteinExistence type="predicted"/>
<evidence type="ECO:0000313" key="4">
    <source>
        <dbReference type="Proteomes" id="UP000481153"/>
    </source>
</evidence>
<evidence type="ECO:0000256" key="2">
    <source>
        <dbReference type="ARBA" id="ARBA00023172"/>
    </source>
</evidence>